<dbReference type="Proteomes" id="UP001558613">
    <property type="component" value="Unassembled WGS sequence"/>
</dbReference>
<evidence type="ECO:0000313" key="2">
    <source>
        <dbReference type="EMBL" id="KAL1264552.1"/>
    </source>
</evidence>
<evidence type="ECO:0000256" key="1">
    <source>
        <dbReference type="SAM" id="MobiDB-lite"/>
    </source>
</evidence>
<dbReference type="EMBL" id="JAYMGO010000012">
    <property type="protein sequence ID" value="KAL1264552.1"/>
    <property type="molecule type" value="Genomic_DNA"/>
</dbReference>
<evidence type="ECO:0000313" key="3">
    <source>
        <dbReference type="Proteomes" id="UP001558613"/>
    </source>
</evidence>
<feature type="region of interest" description="Disordered" evidence="1">
    <location>
        <begin position="1"/>
        <end position="88"/>
    </location>
</feature>
<organism evidence="2 3">
    <name type="scientific">Cirrhinus molitorella</name>
    <name type="common">mud carp</name>
    <dbReference type="NCBI Taxonomy" id="172907"/>
    <lineage>
        <taxon>Eukaryota</taxon>
        <taxon>Metazoa</taxon>
        <taxon>Chordata</taxon>
        <taxon>Craniata</taxon>
        <taxon>Vertebrata</taxon>
        <taxon>Euteleostomi</taxon>
        <taxon>Actinopterygii</taxon>
        <taxon>Neopterygii</taxon>
        <taxon>Teleostei</taxon>
        <taxon>Ostariophysi</taxon>
        <taxon>Cypriniformes</taxon>
        <taxon>Cyprinidae</taxon>
        <taxon>Labeoninae</taxon>
        <taxon>Labeonini</taxon>
        <taxon>Cirrhinus</taxon>
    </lineage>
</organism>
<accession>A0ABR3MK90</accession>
<comment type="caution">
    <text evidence="2">The sequence shown here is derived from an EMBL/GenBank/DDBJ whole genome shotgun (WGS) entry which is preliminary data.</text>
</comment>
<feature type="compositionally biased region" description="Low complexity" evidence="1">
    <location>
        <begin position="77"/>
        <end position="88"/>
    </location>
</feature>
<keyword evidence="3" id="KW-1185">Reference proteome</keyword>
<protein>
    <submittedName>
        <fullName evidence="2">Uncharacterized protein</fullName>
    </submittedName>
</protein>
<name>A0ABR3MK90_9TELE</name>
<sequence>MREDGSDLLPSFPPPLCDHGRRSSPGGQGLLVKGTGPRTILIADSMKGQRTPASTHNHSCGVSVPASLQTRAHHRSPSSSAAHPSSPD</sequence>
<proteinExistence type="predicted"/>
<reference evidence="2 3" key="1">
    <citation type="submission" date="2023-09" db="EMBL/GenBank/DDBJ databases">
        <authorList>
            <person name="Wang M."/>
        </authorList>
    </citation>
    <scope>NUCLEOTIDE SEQUENCE [LARGE SCALE GENOMIC DNA]</scope>
    <source>
        <strain evidence="2">GT-2023</strain>
        <tissue evidence="2">Liver</tissue>
    </source>
</reference>
<feature type="compositionally biased region" description="Polar residues" evidence="1">
    <location>
        <begin position="51"/>
        <end position="70"/>
    </location>
</feature>
<gene>
    <name evidence="2" type="ORF">QQF64_004907</name>
</gene>